<accession>A0ABT8KMR9</accession>
<comment type="caution">
    <text evidence="1">The sequence shown here is derived from an EMBL/GenBank/DDBJ whole genome shotgun (WGS) entry which is preliminary data.</text>
</comment>
<keyword evidence="2" id="KW-1185">Reference proteome</keyword>
<organism evidence="1 2">
    <name type="scientific">Splendidivirga corallicola</name>
    <dbReference type="NCBI Taxonomy" id="3051826"/>
    <lineage>
        <taxon>Bacteria</taxon>
        <taxon>Pseudomonadati</taxon>
        <taxon>Bacteroidota</taxon>
        <taxon>Cytophagia</taxon>
        <taxon>Cytophagales</taxon>
        <taxon>Splendidivirgaceae</taxon>
        <taxon>Splendidivirga</taxon>
    </lineage>
</organism>
<evidence type="ECO:0000313" key="1">
    <source>
        <dbReference type="EMBL" id="MDN5202029.1"/>
    </source>
</evidence>
<sequence>MEHHCCDYTTVGFDEKGKYTYMRIKQKGDSDQFRMAHDKVFEIYKKEQPGRHLADTRGMGVVSLDDQKFVSQNFLPRVVEFSPNNCIKIAVLVSEDAFSKFAVESIGKKMSEMPANIQHKMFKSEEEAVGWLCA</sequence>
<reference evidence="1" key="1">
    <citation type="submission" date="2023-06" db="EMBL/GenBank/DDBJ databases">
        <title>Genomic of Parafulvivirga corallium.</title>
        <authorList>
            <person name="Wang G."/>
        </authorList>
    </citation>
    <scope>NUCLEOTIDE SEQUENCE</scope>
    <source>
        <strain evidence="1">BMA10</strain>
    </source>
</reference>
<name>A0ABT8KMR9_9BACT</name>
<proteinExistence type="predicted"/>
<dbReference type="Proteomes" id="UP001172082">
    <property type="component" value="Unassembled WGS sequence"/>
</dbReference>
<gene>
    <name evidence="1" type="ORF">QQ008_11665</name>
</gene>
<protein>
    <recommendedName>
        <fullName evidence="3">STAS/SEC14 domain-containing protein</fullName>
    </recommendedName>
</protein>
<dbReference type="RefSeq" id="WP_346752053.1">
    <property type="nucleotide sequence ID" value="NZ_JAUJEA010000003.1"/>
</dbReference>
<evidence type="ECO:0000313" key="2">
    <source>
        <dbReference type="Proteomes" id="UP001172082"/>
    </source>
</evidence>
<evidence type="ECO:0008006" key="3">
    <source>
        <dbReference type="Google" id="ProtNLM"/>
    </source>
</evidence>
<dbReference type="EMBL" id="JAUJEA010000003">
    <property type="protein sequence ID" value="MDN5202029.1"/>
    <property type="molecule type" value="Genomic_DNA"/>
</dbReference>